<evidence type="ECO:0000313" key="2">
    <source>
        <dbReference type="EMBL" id="MCL6273460.1"/>
    </source>
</evidence>
<organism evidence="2 3">
    <name type="scientific">Flagellimonas spongiicola</name>
    <dbReference type="NCBI Taxonomy" id="2942208"/>
    <lineage>
        <taxon>Bacteria</taxon>
        <taxon>Pseudomonadati</taxon>
        <taxon>Bacteroidota</taxon>
        <taxon>Flavobacteriia</taxon>
        <taxon>Flavobacteriales</taxon>
        <taxon>Flavobacteriaceae</taxon>
        <taxon>Flagellimonas</taxon>
    </lineage>
</organism>
<dbReference type="RefSeq" id="WP_249656637.1">
    <property type="nucleotide sequence ID" value="NZ_JAMFMA010000001.1"/>
</dbReference>
<feature type="signal peptide" evidence="1">
    <location>
        <begin position="1"/>
        <end position="22"/>
    </location>
</feature>
<proteinExistence type="predicted"/>
<accession>A0ABT0PPZ2</accession>
<protein>
    <submittedName>
        <fullName evidence="2">Uncharacterized protein</fullName>
    </submittedName>
</protein>
<comment type="caution">
    <text evidence="2">The sequence shown here is derived from an EMBL/GenBank/DDBJ whole genome shotgun (WGS) entry which is preliminary data.</text>
</comment>
<sequence>MNTKRLFFGMLAIAFLAMTAMSADVVTLEEDQTTNIDKSKLKREH</sequence>
<gene>
    <name evidence="2" type="ORF">M3P19_05530</name>
</gene>
<evidence type="ECO:0000313" key="3">
    <source>
        <dbReference type="Proteomes" id="UP001203607"/>
    </source>
</evidence>
<dbReference type="Proteomes" id="UP001203607">
    <property type="component" value="Unassembled WGS sequence"/>
</dbReference>
<keyword evidence="3" id="KW-1185">Reference proteome</keyword>
<reference evidence="2 3" key="1">
    <citation type="submission" date="2022-05" db="EMBL/GenBank/DDBJ databases">
        <authorList>
            <person name="Park J.-S."/>
        </authorList>
    </citation>
    <scope>NUCLEOTIDE SEQUENCE [LARGE SCALE GENOMIC DNA]</scope>
    <source>
        <strain evidence="2 3">2012CJ35-5</strain>
    </source>
</reference>
<dbReference type="EMBL" id="JAMFMA010000001">
    <property type="protein sequence ID" value="MCL6273460.1"/>
    <property type="molecule type" value="Genomic_DNA"/>
</dbReference>
<name>A0ABT0PPZ2_9FLAO</name>
<keyword evidence="1" id="KW-0732">Signal</keyword>
<feature type="chain" id="PRO_5047410640" evidence="1">
    <location>
        <begin position="23"/>
        <end position="45"/>
    </location>
</feature>
<evidence type="ECO:0000256" key="1">
    <source>
        <dbReference type="SAM" id="SignalP"/>
    </source>
</evidence>